<feature type="region of interest" description="Disordered" evidence="1">
    <location>
        <begin position="2536"/>
        <end position="2556"/>
    </location>
</feature>
<feature type="region of interest" description="Disordered" evidence="1">
    <location>
        <begin position="1843"/>
        <end position="1862"/>
    </location>
</feature>
<feature type="chain" id="PRO_5042097713" evidence="2">
    <location>
        <begin position="35"/>
        <end position="2596"/>
    </location>
</feature>
<evidence type="ECO:0000313" key="4">
    <source>
        <dbReference type="Proteomes" id="UP001054902"/>
    </source>
</evidence>
<feature type="compositionally biased region" description="Polar residues" evidence="1">
    <location>
        <begin position="307"/>
        <end position="325"/>
    </location>
</feature>
<feature type="region of interest" description="Disordered" evidence="1">
    <location>
        <begin position="168"/>
        <end position="248"/>
    </location>
</feature>
<proteinExistence type="predicted"/>
<dbReference type="Proteomes" id="UP001054902">
    <property type="component" value="Unassembled WGS sequence"/>
</dbReference>
<feature type="compositionally biased region" description="Low complexity" evidence="1">
    <location>
        <begin position="2543"/>
        <end position="2556"/>
    </location>
</feature>
<dbReference type="EMBL" id="BLLK01000051">
    <property type="protein sequence ID" value="GFH56231.1"/>
    <property type="molecule type" value="Genomic_DNA"/>
</dbReference>
<comment type="caution">
    <text evidence="3">The sequence shown here is derived from an EMBL/GenBank/DDBJ whole genome shotgun (WGS) entry which is preliminary data.</text>
</comment>
<feature type="compositionally biased region" description="Low complexity" evidence="1">
    <location>
        <begin position="168"/>
        <end position="214"/>
    </location>
</feature>
<dbReference type="SUPFAM" id="SSF49503">
    <property type="entry name" value="Cupredoxins"/>
    <property type="match status" value="1"/>
</dbReference>
<dbReference type="PANTHER" id="PTHR43737:SF1">
    <property type="entry name" value="DUF1501 DOMAIN-CONTAINING PROTEIN"/>
    <property type="match status" value="1"/>
</dbReference>
<feature type="compositionally biased region" description="Low complexity" evidence="1">
    <location>
        <begin position="2422"/>
        <end position="2442"/>
    </location>
</feature>
<dbReference type="InterPro" id="IPR014917">
    <property type="entry name" value="DUF1800"/>
</dbReference>
<feature type="region of interest" description="Disordered" evidence="1">
    <location>
        <begin position="2422"/>
        <end position="2502"/>
    </location>
</feature>
<dbReference type="Pfam" id="PF07394">
    <property type="entry name" value="DUF1501"/>
    <property type="match status" value="1"/>
</dbReference>
<dbReference type="Gene3D" id="2.60.40.420">
    <property type="entry name" value="Cupredoxins - blue copper proteins"/>
    <property type="match status" value="1"/>
</dbReference>
<evidence type="ECO:0000313" key="3">
    <source>
        <dbReference type="EMBL" id="GFH56231.1"/>
    </source>
</evidence>
<feature type="signal peptide" evidence="2">
    <location>
        <begin position="1"/>
        <end position="34"/>
    </location>
</feature>
<feature type="compositionally biased region" description="Low complexity" evidence="1">
    <location>
        <begin position="2470"/>
        <end position="2495"/>
    </location>
</feature>
<feature type="compositionally biased region" description="Basic residues" evidence="1">
    <location>
        <begin position="77"/>
        <end position="87"/>
    </location>
</feature>
<dbReference type="Pfam" id="PF08811">
    <property type="entry name" value="DUF1800"/>
    <property type="match status" value="2"/>
</dbReference>
<feature type="region of interest" description="Disordered" evidence="1">
    <location>
        <begin position="352"/>
        <end position="441"/>
    </location>
</feature>
<feature type="compositionally biased region" description="Polar residues" evidence="1">
    <location>
        <begin position="431"/>
        <end position="441"/>
    </location>
</feature>
<name>A0AAD3D1Q3_9STRA</name>
<evidence type="ECO:0000256" key="2">
    <source>
        <dbReference type="SAM" id="SignalP"/>
    </source>
</evidence>
<feature type="compositionally biased region" description="Polar residues" evidence="1">
    <location>
        <begin position="215"/>
        <end position="248"/>
    </location>
</feature>
<feature type="region of interest" description="Disordered" evidence="1">
    <location>
        <begin position="77"/>
        <end position="104"/>
    </location>
</feature>
<keyword evidence="2" id="KW-0732">Signal</keyword>
<feature type="compositionally biased region" description="Polar residues" evidence="1">
    <location>
        <begin position="91"/>
        <end position="104"/>
    </location>
</feature>
<gene>
    <name evidence="3" type="ORF">CTEN210_12707</name>
</gene>
<protein>
    <submittedName>
        <fullName evidence="3">Uncharacterized protein</fullName>
    </submittedName>
</protein>
<dbReference type="InterPro" id="IPR008972">
    <property type="entry name" value="Cupredoxin"/>
</dbReference>
<feature type="compositionally biased region" description="Polar residues" evidence="1">
    <location>
        <begin position="352"/>
        <end position="421"/>
    </location>
</feature>
<reference evidence="3 4" key="1">
    <citation type="journal article" date="2021" name="Sci. Rep.">
        <title>The genome of the diatom Chaetoceros tenuissimus carries an ancient integrated fragment of an extant virus.</title>
        <authorList>
            <person name="Hongo Y."/>
            <person name="Kimura K."/>
            <person name="Takaki Y."/>
            <person name="Yoshida Y."/>
            <person name="Baba S."/>
            <person name="Kobayashi G."/>
            <person name="Nagasaki K."/>
            <person name="Hano T."/>
            <person name="Tomaru Y."/>
        </authorList>
    </citation>
    <scope>NUCLEOTIDE SEQUENCE [LARGE SCALE GENOMIC DNA]</scope>
    <source>
        <strain evidence="3 4">NIES-3715</strain>
    </source>
</reference>
<sequence>MQLTGNARGYEYSYTSSILHILLLVMSNTPSCFAQRNHVTMQDEFAQKKRVVKRFNVVELRQKSTTVLKKVRKLIQVHHPQHNKNAKAPKTSPQKSKTELDNSNILQRSKRKLVLEKEKKQVKKKRTRRALQTQPVVTEYNVFKHEKIVYDAYVHDIAGIMARSIGLSSTKAPAPTPTSTKFPSPVSTKFPSPVSTKFPSPVSTKSPSSSYPSSIENRSTKIPTISTKNPSTSFAPSTLPSKIPTNMPSPSPIVVASTMPSLEDSSMPSNKPSFKPSIIPTIAKSSKPSHVPSVQVVVSTKQPSRAPVTSSNAPSTTMNRSTKQPTRAPIIVVSSMPSIVDISVVPSRQVISTKQPTQSPVGVASPYTNPSSRPSLLPSQDNSLSPSIAKSNSPTMTSAIPSVLDSNRPSFQPSSKPSISPSHAPIIQPSDRPSANPTFQPSDRSRVIVTFAPTPPDNIQSVRGISNASKVYISVTTALAAGMVAGISSSNAQLSCGSVGGAFTTANGDVTALSLTKSASDTLCMLFRVSVAPSSSATLDTLSPTSTLADYYLTPVARSYQGNDWQRVGGKYAQHLEITCAASDCDLTIPALPLLPEGKFVLMPFVHSISDRAEVSRFYQQTTFGPTMAMINGWDYTSPMENEMAAWVKNQMNEATTPITSHRAFFRERINGELEYWEEGVNLDQWRKQMFKTRNFCNAGARWTKYAFSTDDYGQYLTATSQGDGTYLITDELGFPRTVNAWIREDTETPIGEGSFQVNWHVSENLGGRVSLFDPSTNSYFNLQGGNPPVVLPLTAANTAFVDLPAESEFITTPIITSRNYWDVKYDETLYLNFDLTDPFCATYDPFNTRSVVGTLAGSSTQVRFARYIEFRDNTIETPLESGGSDIEACSNPLMDFKNAETCKISSSPNACMTNYYEEFPAGSAVLVCGSDSEVANNPTGQSIFHAAWTTDLKGGDNTADQKKNVFAMIAIDSDNTLDQLRQRVAWALSQIVVVTPNQITNPEFSEIFLNYYDIFVKNAFGNYFDILKEVSYSPMMGEMLGFVDSKSKPYILSSTGVIAFPDENYAREVMQLFSIGVHLLNMDGTKILDSNGQPILTYTDTDIQNYSRAWTGFEHSHRRSNQEAYYWDIGNRIDPMIINGLWRDFFPKADLSGGYIGDRYPLCADLPARHFLHKGATFRLVGSSKKPLLRTQPDWWFSNNYSIRMLELDSNSELLNALCNDSGNGCEFPAVVTLDTNLNCVGVECEVDDMRLIKVASNPDVHYEYVRLPCVEQTFYENSLTVQNAWPRISLCANGDLSVAQEACCEWPTWTDPGAVTDCRYSVEKTKFSTSAQRCAARFPGQGEQCMWTWYHTNFTFDDGLTYQNGECHWGYDDNYFWTSADECVLEAKVSRSGKVAQVHNPNFSSSPNTSYLNTDVNMGVENTNYFSVAWETDFPIQSAGSCGTPSCQPHGNECLCTVTISNSAVFSSLPSLVQVESDLKIGSFDPAALGGYSFLASSGSVEAYQKDSNPGYNQDTIFKITYFGETLFLKNQKSLVNIDSLSFRNPVQFLNPALREARDAAYETDAVLKSYLQHPNTPPFLAMRMIQRFGVSNPSPSYIQAVAEAFKNGVYTSGNQSFGTSGDYGSMEAMVAAIILHDEARNPILDSDPSAGSLREPLLKLLGYMKSMEFDTSANAPELRLNNLQQRIGQQAHSIPNVFSFFLPEYGPPGHIEAGGLVAPESQVMNGPTLTSMTNGNFALTDWGLQDCYGGYGDKTLWYTICWHLTNGWQSIQDNQRGKLHYTPQDTSSTSAIVNDLALLLTGDRLNASARLVLENAYATLGGLPAVQKLITTTPEFHGTGVVNAQSTNRPDGTPPSPSNEEYKAIVFLNLSGGADSMNFLVPHSVCTGKDLYAEYASVRTELALDSTALLQIDVADQLCAKFGLHPNLSALQTLYNDKHLSFVANVGVLQEYVTQENWRQKTDDTTLFAHNSQQSEIQRCDIFEEIAGRGVGGRMLDVLAKNGFKVNALSTKGATEALAAADAPLIVVPSADLYEKFDSSSSDVYNQNPVDPNRFISQVKELNKANNLGSSLFSETYSNVLQQGLDENQLLYDALQTTSLNTVFPDTNLGRQLKTVATMMKTKDTRGVDRDVFYVEQTGYDTHTNLNTNFDGLTERLNAAVDAFVTEMKDQNKWGSVTVVAVSEFARTLTTNSGSGSDHAWGGNAMVMSGAFDPTAGGRIHGEYPTDVSLQSPLNINERGVLIPTTPFDSIWNGVAQWFGVTDTNDLNTVLPNRDNFGNTLMTSDDLYGFATTASPTTSPAPSIGGTDAPTKSLVPSMSPSIDTTNAVDFDWYINDFGTIDVILGTTIRFIWGGNHDVHYSVDGTCTNTASNNLYFKGDVSGEPVETFNTLGQFTYICLTHCGTGQRVTFNVVEAMSPSSSPSFTSASPSKKSSDQPSAKPSPSPSSSPTKSPSVSPSAKPSPSPSSSPTKSPSVSPSASPTTTKVPTSSPTLASTPAPTAFDQCSIHTKGGTCKKATGCTWNGTTCNSTGSPVAPPVSEPTTPTAPTSPVAAPVAEPTGGICDAAGVSCAPGTNANCCNGCSGGKPVNRVCL</sequence>
<accession>A0AAD3D1Q3</accession>
<dbReference type="PANTHER" id="PTHR43737">
    <property type="entry name" value="BLL7424 PROTEIN"/>
    <property type="match status" value="1"/>
</dbReference>
<evidence type="ECO:0000256" key="1">
    <source>
        <dbReference type="SAM" id="MobiDB-lite"/>
    </source>
</evidence>
<feature type="region of interest" description="Disordered" evidence="1">
    <location>
        <begin position="297"/>
        <end position="327"/>
    </location>
</feature>
<organism evidence="3 4">
    <name type="scientific">Chaetoceros tenuissimus</name>
    <dbReference type="NCBI Taxonomy" id="426638"/>
    <lineage>
        <taxon>Eukaryota</taxon>
        <taxon>Sar</taxon>
        <taxon>Stramenopiles</taxon>
        <taxon>Ochrophyta</taxon>
        <taxon>Bacillariophyta</taxon>
        <taxon>Coscinodiscophyceae</taxon>
        <taxon>Chaetocerotophycidae</taxon>
        <taxon>Chaetocerotales</taxon>
        <taxon>Chaetocerotaceae</taxon>
        <taxon>Chaetoceros</taxon>
    </lineage>
</organism>
<dbReference type="InterPro" id="IPR010869">
    <property type="entry name" value="DUF1501"/>
</dbReference>
<feature type="compositionally biased region" description="Low complexity" evidence="1">
    <location>
        <begin position="2450"/>
        <end position="2462"/>
    </location>
</feature>
<keyword evidence="4" id="KW-1185">Reference proteome</keyword>